<dbReference type="EMBL" id="CAFBND010000069">
    <property type="protein sequence ID" value="CAB4949453.1"/>
    <property type="molecule type" value="Genomic_DNA"/>
</dbReference>
<dbReference type="SUPFAM" id="SSF54637">
    <property type="entry name" value="Thioesterase/thiol ester dehydrase-isomerase"/>
    <property type="match status" value="2"/>
</dbReference>
<dbReference type="Pfam" id="PF13622">
    <property type="entry name" value="4HBT_3"/>
    <property type="match status" value="1"/>
</dbReference>
<reference evidence="5" key="1">
    <citation type="submission" date="2020-05" db="EMBL/GenBank/DDBJ databases">
        <authorList>
            <person name="Chiriac C."/>
            <person name="Salcher M."/>
            <person name="Ghai R."/>
            <person name="Kavagutti S V."/>
        </authorList>
    </citation>
    <scope>NUCLEOTIDE SEQUENCE</scope>
</reference>
<organism evidence="5">
    <name type="scientific">freshwater metagenome</name>
    <dbReference type="NCBI Taxonomy" id="449393"/>
    <lineage>
        <taxon>unclassified sequences</taxon>
        <taxon>metagenomes</taxon>
        <taxon>ecological metagenomes</taxon>
    </lineage>
</organism>
<keyword evidence="2" id="KW-0378">Hydrolase</keyword>
<evidence type="ECO:0000259" key="4">
    <source>
        <dbReference type="Pfam" id="PF20789"/>
    </source>
</evidence>
<dbReference type="EMBL" id="CAFBPU010000006">
    <property type="protein sequence ID" value="CAB5024103.1"/>
    <property type="molecule type" value="Genomic_DNA"/>
</dbReference>
<evidence type="ECO:0000313" key="5">
    <source>
        <dbReference type="EMBL" id="CAB4851210.1"/>
    </source>
</evidence>
<evidence type="ECO:0000313" key="6">
    <source>
        <dbReference type="EMBL" id="CAB4949453.1"/>
    </source>
</evidence>
<protein>
    <submittedName>
        <fullName evidence="5">Unannotated protein</fullName>
    </submittedName>
</protein>
<accession>A0A6J7C0R2</accession>
<feature type="domain" description="Acyl-CoA thioesterase-like C-terminal" evidence="4">
    <location>
        <begin position="122"/>
        <end position="262"/>
    </location>
</feature>
<comment type="similarity">
    <text evidence="1">Belongs to the C/M/P thioester hydrolase family.</text>
</comment>
<proteinExistence type="inferred from homology"/>
<dbReference type="GO" id="GO:0006637">
    <property type="term" value="P:acyl-CoA metabolic process"/>
    <property type="evidence" value="ECO:0007669"/>
    <property type="project" value="InterPro"/>
</dbReference>
<dbReference type="PANTHER" id="PTHR11066">
    <property type="entry name" value="ACYL-COA THIOESTERASE"/>
    <property type="match status" value="1"/>
</dbReference>
<dbReference type="Pfam" id="PF20789">
    <property type="entry name" value="4HBT_3C"/>
    <property type="match status" value="1"/>
</dbReference>
<feature type="domain" description="Acyl-CoA thioesterase-like N-terminal HotDog" evidence="3">
    <location>
        <begin position="27"/>
        <end position="103"/>
    </location>
</feature>
<dbReference type="EMBL" id="CAFBIZ010000155">
    <property type="protein sequence ID" value="CAB4851210.1"/>
    <property type="molecule type" value="Genomic_DNA"/>
</dbReference>
<dbReference type="GO" id="GO:0047617">
    <property type="term" value="F:fatty acyl-CoA hydrolase activity"/>
    <property type="evidence" value="ECO:0007669"/>
    <property type="project" value="InterPro"/>
</dbReference>
<dbReference type="InterPro" id="IPR042171">
    <property type="entry name" value="Acyl-CoA_hotdog"/>
</dbReference>
<evidence type="ECO:0000256" key="2">
    <source>
        <dbReference type="ARBA" id="ARBA00022801"/>
    </source>
</evidence>
<dbReference type="CDD" id="cd03445">
    <property type="entry name" value="Thioesterase_II_repeat2"/>
    <property type="match status" value="1"/>
</dbReference>
<dbReference type="InterPro" id="IPR049450">
    <property type="entry name" value="ACOT8-like_C"/>
</dbReference>
<dbReference type="PANTHER" id="PTHR11066:SF34">
    <property type="entry name" value="ACYL-COENZYME A THIOESTERASE 8"/>
    <property type="match status" value="1"/>
</dbReference>
<evidence type="ECO:0000259" key="3">
    <source>
        <dbReference type="Pfam" id="PF13622"/>
    </source>
</evidence>
<evidence type="ECO:0000256" key="1">
    <source>
        <dbReference type="ARBA" id="ARBA00006538"/>
    </source>
</evidence>
<dbReference type="InterPro" id="IPR003703">
    <property type="entry name" value="Acyl_CoA_thio"/>
</dbReference>
<dbReference type="CDD" id="cd03444">
    <property type="entry name" value="Thioesterase_II_repeat1"/>
    <property type="match status" value="1"/>
</dbReference>
<dbReference type="InterPro" id="IPR029069">
    <property type="entry name" value="HotDog_dom_sf"/>
</dbReference>
<dbReference type="InterPro" id="IPR049449">
    <property type="entry name" value="TesB_ACOT8-like_N"/>
</dbReference>
<gene>
    <name evidence="5" type="ORF">UFOPK3268_01170</name>
    <name evidence="6" type="ORF">UFOPK3752_01560</name>
    <name evidence="7" type="ORF">UFOPK4150_00422</name>
</gene>
<dbReference type="GO" id="GO:0009062">
    <property type="term" value="P:fatty acid catabolic process"/>
    <property type="evidence" value="ECO:0007669"/>
    <property type="project" value="TreeGrafter"/>
</dbReference>
<evidence type="ECO:0000313" key="7">
    <source>
        <dbReference type="EMBL" id="CAB5024103.1"/>
    </source>
</evidence>
<name>A0A6J7C0R2_9ZZZZ</name>
<dbReference type="AlphaFoldDB" id="A0A6J7C0R2"/>
<dbReference type="Gene3D" id="2.40.160.210">
    <property type="entry name" value="Acyl-CoA thioesterase, double hotdog domain"/>
    <property type="match status" value="1"/>
</dbReference>
<sequence>MTLGRHLSVATESEGSFLGVVVAGGEGVAFGGHLVAHSITSAAHAVSTGRHPDSVHTRFLRPASPDLDVRYDVEITKSGRSFDNLRVDAWQSGLLVAATTISFTTFEEGFDYQEAMPEVAGPDDIEPSTFVPPGTEASVRAHFDIRYAEKSSGTSTSGPTQIMWLRAREPLGDDPSAHAAAVAWFSDLSLPWTAELPYEGAALARAGASLDHVMWFHRPFRADGWLLFTQRNPVYAHSRALTYGHFYSADGLLVATAAQETLLRRTPIGP</sequence>
<dbReference type="GO" id="GO:0005782">
    <property type="term" value="C:peroxisomal matrix"/>
    <property type="evidence" value="ECO:0007669"/>
    <property type="project" value="UniProtKB-SubCell"/>
</dbReference>